<dbReference type="AlphaFoldDB" id="A0A377JUK1"/>
<keyword evidence="1" id="KW-0175">Coiled coil</keyword>
<organism evidence="2 3">
    <name type="scientific">Helicobacter cinaedi</name>
    <dbReference type="NCBI Taxonomy" id="213"/>
    <lineage>
        <taxon>Bacteria</taxon>
        <taxon>Pseudomonadati</taxon>
        <taxon>Campylobacterota</taxon>
        <taxon>Epsilonproteobacteria</taxon>
        <taxon>Campylobacterales</taxon>
        <taxon>Helicobacteraceae</taxon>
        <taxon>Helicobacter</taxon>
    </lineage>
</organism>
<proteinExistence type="predicted"/>
<gene>
    <name evidence="2" type="ORF">NCTC12219_01547</name>
</gene>
<dbReference type="GO" id="GO:0009288">
    <property type="term" value="C:bacterial-type flagellum"/>
    <property type="evidence" value="ECO:0007669"/>
    <property type="project" value="InterPro"/>
</dbReference>
<feature type="coiled-coil region" evidence="1">
    <location>
        <begin position="72"/>
        <end position="99"/>
    </location>
</feature>
<feature type="coiled-coil region" evidence="1">
    <location>
        <begin position="16"/>
        <end position="43"/>
    </location>
</feature>
<protein>
    <submittedName>
        <fullName evidence="2">Uncharacterized protein</fullName>
    </submittedName>
</protein>
<sequence>MKTKFGAIVNLRKNDMQRIEKSIMQNENKIASKQSQIAALQEEFLGLKMPSGGAFYAFRAFEETKNMLLAHIALHCAELESLQANKALLQEQYKKSHIEYEKVKFLEKKEQDSVLHKLKMQENIQSDEIAFMLYNNAGDKTIGGRVI</sequence>
<dbReference type="Proteomes" id="UP000255103">
    <property type="component" value="Unassembled WGS sequence"/>
</dbReference>
<dbReference type="GO" id="GO:0071973">
    <property type="term" value="P:bacterial-type flagellum-dependent cell motility"/>
    <property type="evidence" value="ECO:0007669"/>
    <property type="project" value="InterPro"/>
</dbReference>
<name>A0A377JUK1_9HELI</name>
<dbReference type="Pfam" id="PF02050">
    <property type="entry name" value="FliJ"/>
    <property type="match status" value="1"/>
</dbReference>
<dbReference type="RefSeq" id="WP_115722186.1">
    <property type="nucleotide sequence ID" value="NZ_UGHX01000001.1"/>
</dbReference>
<dbReference type="EMBL" id="UGHX01000001">
    <property type="protein sequence ID" value="STP11649.1"/>
    <property type="molecule type" value="Genomic_DNA"/>
</dbReference>
<evidence type="ECO:0000313" key="2">
    <source>
        <dbReference type="EMBL" id="STP11649.1"/>
    </source>
</evidence>
<evidence type="ECO:0000313" key="3">
    <source>
        <dbReference type="Proteomes" id="UP000255103"/>
    </source>
</evidence>
<reference evidence="2 3" key="1">
    <citation type="submission" date="2018-06" db="EMBL/GenBank/DDBJ databases">
        <authorList>
            <consortium name="Pathogen Informatics"/>
            <person name="Doyle S."/>
        </authorList>
    </citation>
    <scope>NUCLEOTIDE SEQUENCE [LARGE SCALE GENOMIC DNA]</scope>
    <source>
        <strain evidence="2 3">NCTC12219</strain>
    </source>
</reference>
<dbReference type="InterPro" id="IPR012823">
    <property type="entry name" value="Flagell_FliJ"/>
</dbReference>
<evidence type="ECO:0000256" key="1">
    <source>
        <dbReference type="SAM" id="Coils"/>
    </source>
</evidence>
<accession>A0A377JUK1</accession>